<accession>A0A2T0U587</accession>
<protein>
    <submittedName>
        <fullName evidence="2">CRP-like cAMP-binding protein</fullName>
    </submittedName>
</protein>
<feature type="domain" description="Cyclic nucleotide-binding" evidence="1">
    <location>
        <begin position="1"/>
        <end position="47"/>
    </location>
</feature>
<dbReference type="SUPFAM" id="SSF51206">
    <property type="entry name" value="cAMP-binding domain-like"/>
    <property type="match status" value="1"/>
</dbReference>
<dbReference type="AlphaFoldDB" id="A0A2T0U587"/>
<name>A0A2T0U587_9SPHI</name>
<dbReference type="InterPro" id="IPR018490">
    <property type="entry name" value="cNMP-bd_dom_sf"/>
</dbReference>
<dbReference type="InterPro" id="IPR000595">
    <property type="entry name" value="cNMP-bd_dom"/>
</dbReference>
<organism evidence="2 3">
    <name type="scientific">Arcticibacter pallidicorallinus</name>
    <dbReference type="NCBI Taxonomy" id="1259464"/>
    <lineage>
        <taxon>Bacteria</taxon>
        <taxon>Pseudomonadati</taxon>
        <taxon>Bacteroidota</taxon>
        <taxon>Sphingobacteriia</taxon>
        <taxon>Sphingobacteriales</taxon>
        <taxon>Sphingobacteriaceae</taxon>
        <taxon>Arcticibacter</taxon>
    </lineage>
</organism>
<gene>
    <name evidence="2" type="ORF">B0I27_10478</name>
</gene>
<dbReference type="Pfam" id="PF00027">
    <property type="entry name" value="cNMP_binding"/>
    <property type="match status" value="1"/>
</dbReference>
<reference evidence="2 3" key="1">
    <citation type="submission" date="2018-03" db="EMBL/GenBank/DDBJ databases">
        <title>Genomic Encyclopedia of Type Strains, Phase III (KMG-III): the genomes of soil and plant-associated and newly described type strains.</title>
        <authorList>
            <person name="Whitman W."/>
        </authorList>
    </citation>
    <scope>NUCLEOTIDE SEQUENCE [LARGE SCALE GENOMIC DNA]</scope>
    <source>
        <strain evidence="2 3">CGMCC 1.9313</strain>
    </source>
</reference>
<evidence type="ECO:0000259" key="1">
    <source>
        <dbReference type="PROSITE" id="PS50042"/>
    </source>
</evidence>
<dbReference type="Gene3D" id="2.60.120.10">
    <property type="entry name" value="Jelly Rolls"/>
    <property type="match status" value="1"/>
</dbReference>
<dbReference type="CDD" id="cd00038">
    <property type="entry name" value="CAP_ED"/>
    <property type="match status" value="1"/>
</dbReference>
<dbReference type="PROSITE" id="PS50042">
    <property type="entry name" value="CNMP_BINDING_3"/>
    <property type="match status" value="1"/>
</dbReference>
<sequence>MKLDPGLERKLEQAFRRDYYSKGHKITEPGTLSNKVYFVEKGLVRTYYIKNGKEITHHFFAEDKFTMPIESIFYNGRSPYGIEVLESSIIRSVRFPGLEELIDGSTALEKFIRMLLIDVLKTFSDRLSALQFQSAHERYQTMLEQNPNILLRAPLGHIASYLGITQQTLSVIRAQK</sequence>
<dbReference type="InterPro" id="IPR014710">
    <property type="entry name" value="RmlC-like_jellyroll"/>
</dbReference>
<proteinExistence type="predicted"/>
<keyword evidence="3" id="KW-1185">Reference proteome</keyword>
<dbReference type="EMBL" id="PVTH01000004">
    <property type="protein sequence ID" value="PRY53070.1"/>
    <property type="molecule type" value="Genomic_DNA"/>
</dbReference>
<evidence type="ECO:0000313" key="2">
    <source>
        <dbReference type="EMBL" id="PRY53070.1"/>
    </source>
</evidence>
<evidence type="ECO:0000313" key="3">
    <source>
        <dbReference type="Proteomes" id="UP000238034"/>
    </source>
</evidence>
<comment type="caution">
    <text evidence="2">The sequence shown here is derived from an EMBL/GenBank/DDBJ whole genome shotgun (WGS) entry which is preliminary data.</text>
</comment>
<dbReference type="Proteomes" id="UP000238034">
    <property type="component" value="Unassembled WGS sequence"/>
</dbReference>